<accession>A0ABR6WV60</accession>
<dbReference type="RefSeq" id="WP_186842149.1">
    <property type="nucleotide sequence ID" value="NZ_WJBC01000008.1"/>
</dbReference>
<dbReference type="Pfam" id="PF25583">
    <property type="entry name" value="WCX"/>
    <property type="match status" value="1"/>
</dbReference>
<dbReference type="PROSITE" id="PS52050">
    <property type="entry name" value="WYL"/>
    <property type="match status" value="1"/>
</dbReference>
<dbReference type="InterPro" id="IPR026881">
    <property type="entry name" value="WYL_dom"/>
</dbReference>
<dbReference type="PANTHER" id="PTHR34580">
    <property type="match status" value="1"/>
</dbReference>
<evidence type="ECO:0000259" key="2">
    <source>
        <dbReference type="Pfam" id="PF25583"/>
    </source>
</evidence>
<proteinExistence type="predicted"/>
<sequence length="322" mass="38171">MTGTNSESKNYRILSIHDRLNRGDVINKKEGAERYEVDERTIQRDIADLKIYLEKDFSQREIVYDRQQKGYVIKQRGEISFSDSDIFSVCKILLDSRSFSKIDMNRILDTLVMQCDDRKRIAEMIANERFYYTPPKHNKSIIDDIWKVSQSIRHQNVVDIEYVKQDGTISNYRINPVGIMFNEYYFYLIAEKNGLDQPISQVYRIDRLKKYDVTEACFDKSEKDRFKEGEFRKRVQFMYTGELKKITFKFWGDSLEAVLDRLPTAKVVSQSGKESIIEAEVYGEGVKRWLLSQCEYLEVLKPQSYRDEVKQTIKRMTNIYND</sequence>
<protein>
    <submittedName>
        <fullName evidence="3">WYL domain-containing protein</fullName>
    </submittedName>
</protein>
<dbReference type="Proteomes" id="UP000603234">
    <property type="component" value="Unassembled WGS sequence"/>
</dbReference>
<dbReference type="Pfam" id="PF13280">
    <property type="entry name" value="WYL"/>
    <property type="match status" value="1"/>
</dbReference>
<feature type="domain" description="WCX" evidence="2">
    <location>
        <begin position="276"/>
        <end position="316"/>
    </location>
</feature>
<keyword evidence="4" id="KW-1185">Reference proteome</keyword>
<dbReference type="InterPro" id="IPR057727">
    <property type="entry name" value="WCX_dom"/>
</dbReference>
<name>A0ABR6WV60_9FIRM</name>
<comment type="caution">
    <text evidence="3">The sequence shown here is derived from an EMBL/GenBank/DDBJ whole genome shotgun (WGS) entry which is preliminary data.</text>
</comment>
<dbReference type="EMBL" id="WJBC01000008">
    <property type="protein sequence ID" value="MBC3804265.1"/>
    <property type="molecule type" value="Genomic_DNA"/>
</dbReference>
<evidence type="ECO:0000313" key="3">
    <source>
        <dbReference type="EMBL" id="MBC3804265.1"/>
    </source>
</evidence>
<dbReference type="InterPro" id="IPR051534">
    <property type="entry name" value="CBASS_pafABC_assoc_protein"/>
</dbReference>
<reference evidence="3 4" key="1">
    <citation type="journal article" date="2020" name="mSystems">
        <title>Defining Genomic and Predicted Metabolic Features of the Acetobacterium Genus.</title>
        <authorList>
            <person name="Ross D.E."/>
            <person name="Marshall C.W."/>
            <person name="Gulliver D."/>
            <person name="May H.D."/>
            <person name="Norman R.S."/>
        </authorList>
    </citation>
    <scope>NUCLEOTIDE SEQUENCE [LARGE SCALE GENOMIC DNA]</scope>
    <source>
        <strain evidence="3 4">DSM 8238</strain>
    </source>
</reference>
<evidence type="ECO:0000259" key="1">
    <source>
        <dbReference type="Pfam" id="PF13280"/>
    </source>
</evidence>
<feature type="domain" description="WYL" evidence="1">
    <location>
        <begin position="148"/>
        <end position="211"/>
    </location>
</feature>
<evidence type="ECO:0000313" key="4">
    <source>
        <dbReference type="Proteomes" id="UP000603234"/>
    </source>
</evidence>
<dbReference type="PANTHER" id="PTHR34580:SF1">
    <property type="entry name" value="PROTEIN PAFC"/>
    <property type="match status" value="1"/>
</dbReference>
<organism evidence="3 4">
    <name type="scientific">Acetobacterium fimetarium</name>
    <dbReference type="NCBI Taxonomy" id="52691"/>
    <lineage>
        <taxon>Bacteria</taxon>
        <taxon>Bacillati</taxon>
        <taxon>Bacillota</taxon>
        <taxon>Clostridia</taxon>
        <taxon>Eubacteriales</taxon>
        <taxon>Eubacteriaceae</taxon>
        <taxon>Acetobacterium</taxon>
    </lineage>
</organism>
<gene>
    <name evidence="3" type="ORF">GH808_07440</name>
</gene>